<evidence type="ECO:0000313" key="1">
    <source>
        <dbReference type="Proteomes" id="UP000887564"/>
    </source>
</evidence>
<dbReference type="Proteomes" id="UP000887564">
    <property type="component" value="Unplaced"/>
</dbReference>
<protein>
    <submittedName>
        <fullName evidence="2">Uncharacterized protein</fullName>
    </submittedName>
</protein>
<keyword evidence="1" id="KW-1185">Reference proteome</keyword>
<accession>A0A914RZJ9</accession>
<organism evidence="1 2">
    <name type="scientific">Parascaris equorum</name>
    <name type="common">Equine roundworm</name>
    <dbReference type="NCBI Taxonomy" id="6256"/>
    <lineage>
        <taxon>Eukaryota</taxon>
        <taxon>Metazoa</taxon>
        <taxon>Ecdysozoa</taxon>
        <taxon>Nematoda</taxon>
        <taxon>Chromadorea</taxon>
        <taxon>Rhabditida</taxon>
        <taxon>Spirurina</taxon>
        <taxon>Ascaridomorpha</taxon>
        <taxon>Ascaridoidea</taxon>
        <taxon>Ascarididae</taxon>
        <taxon>Parascaris</taxon>
    </lineage>
</organism>
<reference evidence="2" key="1">
    <citation type="submission" date="2022-11" db="UniProtKB">
        <authorList>
            <consortium name="WormBaseParasite"/>
        </authorList>
    </citation>
    <scope>IDENTIFICATION</scope>
</reference>
<dbReference type="WBParaSite" id="PEQ_0001154201-mRNA-1">
    <property type="protein sequence ID" value="PEQ_0001154201-mRNA-1"/>
    <property type="gene ID" value="PEQ_0001154201"/>
</dbReference>
<sequence length="75" mass="8685">MIYSSYIGKALRMAVIKRRSTSFENVIDHSMNDIISSMRILKGDNMKTIVKYDDLKRKSLNVLCVVRVLPFIFNS</sequence>
<proteinExistence type="predicted"/>
<name>A0A914RZJ9_PAREQ</name>
<evidence type="ECO:0000313" key="2">
    <source>
        <dbReference type="WBParaSite" id="PEQ_0001154201-mRNA-1"/>
    </source>
</evidence>
<dbReference type="AlphaFoldDB" id="A0A914RZJ9"/>